<dbReference type="HOGENOM" id="CLU_038716_0_0_1"/>
<dbReference type="InterPro" id="IPR011045">
    <property type="entry name" value="N2O_reductase_N"/>
</dbReference>
<keyword evidence="4" id="KW-1185">Reference proteome</keyword>
<dbReference type="OrthoDB" id="9972196at2759"/>
<keyword evidence="2" id="KW-0732">Signal</keyword>
<dbReference type="InterPro" id="IPR015943">
    <property type="entry name" value="WD40/YVTN_repeat-like_dom_sf"/>
</dbReference>
<dbReference type="InterPro" id="IPR050282">
    <property type="entry name" value="Cycloisomerase_2"/>
</dbReference>
<dbReference type="SUPFAM" id="SSF50974">
    <property type="entry name" value="Nitrous oxide reductase, N-terminal domain"/>
    <property type="match status" value="1"/>
</dbReference>
<comment type="similarity">
    <text evidence="1">Belongs to the cycloisomerase 2 family.</text>
</comment>
<dbReference type="AlphaFoldDB" id="G0S8T3"/>
<dbReference type="GeneID" id="18258063"/>
<dbReference type="Gene3D" id="2.130.10.10">
    <property type="entry name" value="YVTN repeat-like/Quinoprotein amine dehydrogenase"/>
    <property type="match status" value="1"/>
</dbReference>
<dbReference type="GO" id="GO:0017057">
    <property type="term" value="F:6-phosphogluconolactonase activity"/>
    <property type="evidence" value="ECO:0007669"/>
    <property type="project" value="TreeGrafter"/>
</dbReference>
<dbReference type="OMA" id="AWVGTYN"/>
<evidence type="ECO:0000313" key="4">
    <source>
        <dbReference type="Proteomes" id="UP000008066"/>
    </source>
</evidence>
<organism evidence="4">
    <name type="scientific">Chaetomium thermophilum (strain DSM 1495 / CBS 144.50 / IMI 039719)</name>
    <name type="common">Thermochaetoides thermophila</name>
    <dbReference type="NCBI Taxonomy" id="759272"/>
    <lineage>
        <taxon>Eukaryota</taxon>
        <taxon>Fungi</taxon>
        <taxon>Dikarya</taxon>
        <taxon>Ascomycota</taxon>
        <taxon>Pezizomycotina</taxon>
        <taxon>Sordariomycetes</taxon>
        <taxon>Sordariomycetidae</taxon>
        <taxon>Sordariales</taxon>
        <taxon>Chaetomiaceae</taxon>
        <taxon>Thermochaetoides</taxon>
    </lineage>
</organism>
<proteinExistence type="inferred from homology"/>
<feature type="signal peptide" evidence="2">
    <location>
        <begin position="1"/>
        <end position="17"/>
    </location>
</feature>
<evidence type="ECO:0000256" key="1">
    <source>
        <dbReference type="ARBA" id="ARBA00005564"/>
    </source>
</evidence>
<feature type="chain" id="PRO_5003409408" evidence="2">
    <location>
        <begin position="18"/>
        <end position="365"/>
    </location>
</feature>
<evidence type="ECO:0000256" key="2">
    <source>
        <dbReference type="SAM" id="SignalP"/>
    </source>
</evidence>
<dbReference type="eggNOG" id="ENOG502S3WY">
    <property type="taxonomic scope" value="Eukaryota"/>
</dbReference>
<protein>
    <submittedName>
        <fullName evidence="3">Uncharacterized protein</fullName>
    </submittedName>
</protein>
<dbReference type="RefSeq" id="XP_006694435.1">
    <property type="nucleotide sequence ID" value="XM_006694372.1"/>
</dbReference>
<evidence type="ECO:0000313" key="3">
    <source>
        <dbReference type="EMBL" id="EGS20286.1"/>
    </source>
</evidence>
<dbReference type="Pfam" id="PF10282">
    <property type="entry name" value="Lactonase"/>
    <property type="match status" value="1"/>
</dbReference>
<sequence length="365" mass="39324">MSFRVLALAALAPRALGANLVASHFSGTLFSLSFDNNTDTLSVTSEATGCGRMPAWLDFRSDTRHLYCFDESWFGSGILAEFSVDSYGKLSLTGQARTAGQSVHGTLSPSTITTYKLPVSGARVQQQEKFISSRGPHPRQDAPHPHEVHVDPSGKFVLVPDLGADLIRIFKAEPDGRLSLCSEAKADPGDGPRHVKFWESASGKRKLFSLNELSNTVSAWDIDGISCLRLTKTQTLSTYPPGKQGGPLTKAAELHAVGNFLYASNRADESFGPEQDSIAVYRIDLETGELEFVELANSYSFYPRTFQVNADGTLVAVGGQTSSNVAIIARDPETGKLGDLLASVQVGQRGRPNNEDGLSAVVWVD</sequence>
<dbReference type="KEGG" id="cthr:CTHT_0040250"/>
<name>G0S8T3_CHATD</name>
<dbReference type="InterPro" id="IPR019405">
    <property type="entry name" value="Lactonase_7-beta_prop"/>
</dbReference>
<reference evidence="3 4" key="1">
    <citation type="journal article" date="2011" name="Cell">
        <title>Insight into structure and assembly of the nuclear pore complex by utilizing the genome of a eukaryotic thermophile.</title>
        <authorList>
            <person name="Amlacher S."/>
            <person name="Sarges P."/>
            <person name="Flemming D."/>
            <person name="van Noort V."/>
            <person name="Kunze R."/>
            <person name="Devos D.P."/>
            <person name="Arumugam M."/>
            <person name="Bork P."/>
            <person name="Hurt E."/>
        </authorList>
    </citation>
    <scope>NUCLEOTIDE SEQUENCE [LARGE SCALE GENOMIC DNA]</scope>
    <source>
        <strain evidence="4">DSM 1495 / CBS 144.50 / IMI 039719</strain>
    </source>
</reference>
<dbReference type="PANTHER" id="PTHR30344:SF1">
    <property type="entry name" value="6-PHOSPHOGLUCONOLACTONASE"/>
    <property type="match status" value="1"/>
</dbReference>
<dbReference type="Proteomes" id="UP000008066">
    <property type="component" value="Unassembled WGS sequence"/>
</dbReference>
<accession>G0S8T3</accession>
<gene>
    <name evidence="3" type="ORF">CTHT_0040250</name>
</gene>
<dbReference type="PANTHER" id="PTHR30344">
    <property type="entry name" value="6-PHOSPHOGLUCONOLACTONASE-RELATED"/>
    <property type="match status" value="1"/>
</dbReference>
<dbReference type="EMBL" id="GL988042">
    <property type="protein sequence ID" value="EGS20286.1"/>
    <property type="molecule type" value="Genomic_DNA"/>
</dbReference>